<dbReference type="EMBL" id="CP041616">
    <property type="protein sequence ID" value="QDO90059.1"/>
    <property type="molecule type" value="Genomic_DNA"/>
</dbReference>
<dbReference type="InterPro" id="IPR016032">
    <property type="entry name" value="Sig_transdc_resp-reg_C-effctor"/>
</dbReference>
<dbReference type="RefSeq" id="WP_143784785.1">
    <property type="nucleotide sequence ID" value="NZ_CP041616.1"/>
</dbReference>
<dbReference type="AlphaFoldDB" id="A0A516GEV6"/>
<reference evidence="1 2" key="1">
    <citation type="submission" date="2019-07" db="EMBL/GenBank/DDBJ databases">
        <title>complete genome sequencing of Ornithinimicrobium sp. H23M54.</title>
        <authorList>
            <person name="Bae J.-W."/>
            <person name="Lee S.-Y."/>
        </authorList>
    </citation>
    <scope>NUCLEOTIDE SEQUENCE [LARGE SCALE GENOMIC DNA]</scope>
    <source>
        <strain evidence="1 2">H23M54</strain>
    </source>
</reference>
<accession>A0A516GEV6</accession>
<gene>
    <name evidence="1" type="ORF">FNH13_18425</name>
</gene>
<dbReference type="Proteomes" id="UP000315395">
    <property type="component" value="Chromosome"/>
</dbReference>
<proteinExistence type="predicted"/>
<organism evidence="1 2">
    <name type="scientific">Ornithinimicrobium ciconiae</name>
    <dbReference type="NCBI Taxonomy" id="2594265"/>
    <lineage>
        <taxon>Bacteria</taxon>
        <taxon>Bacillati</taxon>
        <taxon>Actinomycetota</taxon>
        <taxon>Actinomycetes</taxon>
        <taxon>Micrococcales</taxon>
        <taxon>Ornithinimicrobiaceae</taxon>
        <taxon>Ornithinimicrobium</taxon>
    </lineage>
</organism>
<dbReference type="GO" id="GO:0003677">
    <property type="term" value="F:DNA binding"/>
    <property type="evidence" value="ECO:0007669"/>
    <property type="project" value="InterPro"/>
</dbReference>
<dbReference type="KEGG" id="orz:FNH13_18425"/>
<name>A0A516GEV6_9MICO</name>
<dbReference type="OrthoDB" id="5932488at2"/>
<sequence>MKSQPSAAELDSETQALYRHILRRAPATIEEHAAELGWTRTKASSRLAELEALRLIHLNEGALISADDPRQTLGRLLDEEESELTERRQGLLDVRMALESYEEDFRQGLQQVGPPVSPWERVPSSEVPAVIERLVRTSDGPLLQVTSTLARGPGHLESVKRLRAEVMAIGREQQSVFPLSVLADLHWRELAEARSAAGERQRYLEHVPLDFIVFGDSGVLLSDEEETGVRAPDMLLVRAPNMQRMFLALFAELWRRADPVHDGGAAAADVRVLELLGLGFKDEAIARHVGLGVRTVRRRISTLMDEHGVDTRFQLGVAACRRGLLDEDDARCGEVRR</sequence>
<protein>
    <submittedName>
        <fullName evidence="1">Response regulator transcription factor</fullName>
    </submittedName>
</protein>
<keyword evidence="2" id="KW-1185">Reference proteome</keyword>
<evidence type="ECO:0000313" key="1">
    <source>
        <dbReference type="EMBL" id="QDO90059.1"/>
    </source>
</evidence>
<evidence type="ECO:0000313" key="2">
    <source>
        <dbReference type="Proteomes" id="UP000315395"/>
    </source>
</evidence>
<dbReference type="Gene3D" id="1.10.10.10">
    <property type="entry name" value="Winged helix-like DNA-binding domain superfamily/Winged helix DNA-binding domain"/>
    <property type="match status" value="1"/>
</dbReference>
<dbReference type="GO" id="GO:0006355">
    <property type="term" value="P:regulation of DNA-templated transcription"/>
    <property type="evidence" value="ECO:0007669"/>
    <property type="project" value="InterPro"/>
</dbReference>
<dbReference type="SUPFAM" id="SSF46894">
    <property type="entry name" value="C-terminal effector domain of the bipartite response regulators"/>
    <property type="match status" value="1"/>
</dbReference>
<dbReference type="InterPro" id="IPR036388">
    <property type="entry name" value="WH-like_DNA-bd_sf"/>
</dbReference>